<comment type="similarity">
    <text evidence="1">Belongs to the PA28 family.</text>
</comment>
<dbReference type="Pfam" id="PF02252">
    <property type="entry name" value="PA28_C"/>
    <property type="match status" value="1"/>
</dbReference>
<evidence type="ECO:0000256" key="2">
    <source>
        <dbReference type="ARBA" id="ARBA00022942"/>
    </source>
</evidence>
<feature type="domain" description="Proteasome activator PA28 C-terminal" evidence="5">
    <location>
        <begin position="108"/>
        <end position="241"/>
    </location>
</feature>
<reference evidence="6 7" key="1">
    <citation type="submission" date="2016-03" db="EMBL/GenBank/DDBJ databases">
        <title>Comparative genomics of the ectomycorrhizal sister species Rhizopogon vinicolor and Rhizopogon vesiculosus (Basidiomycota: Boletales) reveals a divergence of the mating type B locus.</title>
        <authorList>
            <person name="Mujic A.B."/>
            <person name="Kuo A."/>
            <person name="Tritt A."/>
            <person name="Lipzen A."/>
            <person name="Chen C."/>
            <person name="Johnson J."/>
            <person name="Sharma A."/>
            <person name="Barry K."/>
            <person name="Grigoriev I.V."/>
            <person name="Spatafora J.W."/>
        </authorList>
    </citation>
    <scope>NUCLEOTIDE SEQUENCE [LARGE SCALE GENOMIC DNA]</scope>
    <source>
        <strain evidence="6 7">AM-OR11-056</strain>
    </source>
</reference>
<protein>
    <recommendedName>
        <fullName evidence="8">Proteasome activator PA28 C-terminal domain-containing protein</fullName>
    </recommendedName>
</protein>
<organism evidence="6 7">
    <name type="scientific">Rhizopogon vesiculosus</name>
    <dbReference type="NCBI Taxonomy" id="180088"/>
    <lineage>
        <taxon>Eukaryota</taxon>
        <taxon>Fungi</taxon>
        <taxon>Dikarya</taxon>
        <taxon>Basidiomycota</taxon>
        <taxon>Agaricomycotina</taxon>
        <taxon>Agaricomycetes</taxon>
        <taxon>Agaricomycetidae</taxon>
        <taxon>Boletales</taxon>
        <taxon>Suillineae</taxon>
        <taxon>Rhizopogonaceae</taxon>
        <taxon>Rhizopogon</taxon>
    </lineage>
</organism>
<evidence type="ECO:0000256" key="1">
    <source>
        <dbReference type="ARBA" id="ARBA00005883"/>
    </source>
</evidence>
<proteinExistence type="inferred from homology"/>
<accession>A0A1J8Q557</accession>
<dbReference type="GO" id="GO:0061133">
    <property type="term" value="F:endopeptidase activator activity"/>
    <property type="evidence" value="ECO:0007669"/>
    <property type="project" value="TreeGrafter"/>
</dbReference>
<dbReference type="FunFam" id="1.20.120.180:FF:000002">
    <property type="entry name" value="Proteasome activator complex subunit 1"/>
    <property type="match status" value="1"/>
</dbReference>
<name>A0A1J8Q557_9AGAM</name>
<dbReference type="InterPro" id="IPR003185">
    <property type="entry name" value="Proteasome_activ_PA28_N"/>
</dbReference>
<dbReference type="Gene3D" id="1.20.5.120">
    <property type="entry name" value="Proteasome activator pa28, N-terminal domain"/>
    <property type="match status" value="1"/>
</dbReference>
<feature type="region of interest" description="Disordered" evidence="3">
    <location>
        <begin position="59"/>
        <end position="92"/>
    </location>
</feature>
<dbReference type="InterPro" id="IPR036996">
    <property type="entry name" value="PA28_N_sf"/>
</dbReference>
<evidence type="ECO:0000259" key="4">
    <source>
        <dbReference type="Pfam" id="PF02251"/>
    </source>
</evidence>
<evidence type="ECO:0008006" key="8">
    <source>
        <dbReference type="Google" id="ProtNLM"/>
    </source>
</evidence>
<dbReference type="Pfam" id="PF02251">
    <property type="entry name" value="PA28_N"/>
    <property type="match status" value="1"/>
</dbReference>
<dbReference type="GO" id="GO:0005654">
    <property type="term" value="C:nucleoplasm"/>
    <property type="evidence" value="ECO:0007669"/>
    <property type="project" value="TreeGrafter"/>
</dbReference>
<keyword evidence="7" id="KW-1185">Reference proteome</keyword>
<dbReference type="OrthoDB" id="6591885at2759"/>
<dbReference type="AlphaFoldDB" id="A0A1J8Q557"/>
<dbReference type="PANTHER" id="PTHR10660">
    <property type="entry name" value="PROTEASOME REGULATOR PA28"/>
    <property type="match status" value="1"/>
</dbReference>
<dbReference type="Proteomes" id="UP000183567">
    <property type="component" value="Unassembled WGS sequence"/>
</dbReference>
<evidence type="ECO:0000259" key="5">
    <source>
        <dbReference type="Pfam" id="PF02252"/>
    </source>
</evidence>
<dbReference type="GO" id="GO:0008537">
    <property type="term" value="C:proteasome activator complex"/>
    <property type="evidence" value="ECO:0007669"/>
    <property type="project" value="InterPro"/>
</dbReference>
<dbReference type="Gene3D" id="1.20.120.180">
    <property type="entry name" value="Proteasome activator pa28, C-terminal domain"/>
    <property type="match status" value="1"/>
</dbReference>
<dbReference type="PANTHER" id="PTHR10660:SF2">
    <property type="entry name" value="LD45860P"/>
    <property type="match status" value="1"/>
</dbReference>
<evidence type="ECO:0000313" key="7">
    <source>
        <dbReference type="Proteomes" id="UP000183567"/>
    </source>
</evidence>
<dbReference type="GO" id="GO:2000045">
    <property type="term" value="P:regulation of G1/S transition of mitotic cell cycle"/>
    <property type="evidence" value="ECO:0007669"/>
    <property type="project" value="TreeGrafter"/>
</dbReference>
<dbReference type="EMBL" id="LVVM01002679">
    <property type="protein sequence ID" value="OJA16165.1"/>
    <property type="molecule type" value="Genomic_DNA"/>
</dbReference>
<comment type="caution">
    <text evidence="6">The sequence shown here is derived from an EMBL/GenBank/DDBJ whole genome shotgun (WGS) entry which is preliminary data.</text>
</comment>
<dbReference type="GO" id="GO:0005737">
    <property type="term" value="C:cytoplasm"/>
    <property type="evidence" value="ECO:0007669"/>
    <property type="project" value="TreeGrafter"/>
</dbReference>
<dbReference type="SUPFAM" id="SSF47216">
    <property type="entry name" value="Proteasome activator"/>
    <property type="match status" value="1"/>
</dbReference>
<dbReference type="InterPro" id="IPR003186">
    <property type="entry name" value="PA28_C"/>
</dbReference>
<feature type="domain" description="Proteasome activator PA28 N-terminal" evidence="4">
    <location>
        <begin position="8"/>
        <end position="45"/>
    </location>
</feature>
<dbReference type="InterPro" id="IPR036252">
    <property type="entry name" value="Proteasome_activ_sf"/>
</dbReference>
<dbReference type="STRING" id="180088.A0A1J8Q557"/>
<keyword evidence="2" id="KW-0647">Proteasome</keyword>
<gene>
    <name evidence="6" type="ORF">AZE42_00018</name>
</gene>
<evidence type="ECO:0000256" key="3">
    <source>
        <dbReference type="SAM" id="MobiDB-lite"/>
    </source>
</evidence>
<sequence>MSLSMNRDLAKSVEAFRAAVSETAEDIVFRVFPNKIIELTRLIESTKADDSPYQISRAAESTDTTIYPPPSLTGENGPSSSKRKRSDDGSVMPARMNETVNARYPELMHANKHILKLHETVKSECAQLSDSCDKVKLWVNLTMPKIEDGDNFGVQIQEEVLSELLRSQETAYNFRDSVRQHHLGRAKICSKLIKYPHIEDYTLSLKEHDEKLFFFARQNLVDIRNVYAVMTDILHKNIAKARYVYHHFVFSAYPV</sequence>
<dbReference type="GO" id="GO:0061136">
    <property type="term" value="P:regulation of proteasomal protein catabolic process"/>
    <property type="evidence" value="ECO:0007669"/>
    <property type="project" value="TreeGrafter"/>
</dbReference>
<dbReference type="InterPro" id="IPR009077">
    <property type="entry name" value="Proteasome_activ_PA28"/>
</dbReference>
<evidence type="ECO:0000313" key="6">
    <source>
        <dbReference type="EMBL" id="OJA16165.1"/>
    </source>
</evidence>
<dbReference type="InterPro" id="IPR036997">
    <property type="entry name" value="PA28_C_sf"/>
</dbReference>